<dbReference type="EMBL" id="FOIZ01000001">
    <property type="protein sequence ID" value="SEW08423.1"/>
    <property type="molecule type" value="Genomic_DNA"/>
</dbReference>
<dbReference type="SUPFAM" id="SSF103378">
    <property type="entry name" value="2-methylcitrate dehydratase PrpD"/>
    <property type="match status" value="1"/>
</dbReference>
<evidence type="ECO:0000259" key="3">
    <source>
        <dbReference type="Pfam" id="PF19305"/>
    </source>
</evidence>
<feature type="domain" description="MmgE/PrpD N-terminal" evidence="2">
    <location>
        <begin position="23"/>
        <end position="221"/>
    </location>
</feature>
<keyword evidence="5" id="KW-1185">Reference proteome</keyword>
<proteinExistence type="inferred from homology"/>
<evidence type="ECO:0000313" key="4">
    <source>
        <dbReference type="EMBL" id="SEW08423.1"/>
    </source>
</evidence>
<evidence type="ECO:0000313" key="5">
    <source>
        <dbReference type="Proteomes" id="UP000199167"/>
    </source>
</evidence>
<dbReference type="Pfam" id="PF19305">
    <property type="entry name" value="MmgE_PrpD_C"/>
    <property type="match status" value="1"/>
</dbReference>
<dbReference type="OrthoDB" id="9795089at2"/>
<dbReference type="PANTHER" id="PTHR16943">
    <property type="entry name" value="2-METHYLCITRATE DEHYDRATASE-RELATED"/>
    <property type="match status" value="1"/>
</dbReference>
<dbReference type="Gene3D" id="1.10.4100.10">
    <property type="entry name" value="2-methylcitrate dehydratase PrpD"/>
    <property type="match status" value="1"/>
</dbReference>
<reference evidence="4 5" key="1">
    <citation type="submission" date="2016-10" db="EMBL/GenBank/DDBJ databases">
        <authorList>
            <person name="de Groot N.N."/>
        </authorList>
    </citation>
    <scope>NUCLEOTIDE SEQUENCE [LARGE SCALE GENOMIC DNA]</scope>
    <source>
        <strain evidence="4 5">DSM 17925</strain>
    </source>
</reference>
<dbReference type="InterPro" id="IPR045336">
    <property type="entry name" value="MmgE_PrpD_N"/>
</dbReference>
<dbReference type="InterPro" id="IPR045337">
    <property type="entry name" value="MmgE_PrpD_C"/>
</dbReference>
<dbReference type="InterPro" id="IPR005656">
    <property type="entry name" value="MmgE_PrpD"/>
</dbReference>
<comment type="similarity">
    <text evidence="1">Belongs to the PrpD family.</text>
</comment>
<dbReference type="RefSeq" id="WP_089990929.1">
    <property type="nucleotide sequence ID" value="NZ_FOIZ01000001.1"/>
</dbReference>
<protein>
    <submittedName>
        <fullName evidence="4">2-methylcitrate dehydratase PrpD</fullName>
    </submittedName>
</protein>
<dbReference type="InterPro" id="IPR036148">
    <property type="entry name" value="MmgE/PrpD_sf"/>
</dbReference>
<evidence type="ECO:0000259" key="2">
    <source>
        <dbReference type="Pfam" id="PF03972"/>
    </source>
</evidence>
<dbReference type="Pfam" id="PF03972">
    <property type="entry name" value="MmgE_PrpD_N"/>
    <property type="match status" value="1"/>
</dbReference>
<feature type="domain" description="MmgE/PrpD C-terminal" evidence="3">
    <location>
        <begin position="252"/>
        <end position="394"/>
    </location>
</feature>
<dbReference type="InterPro" id="IPR042188">
    <property type="entry name" value="MmgE/PrpD_sf_2"/>
</dbReference>
<organism evidence="4 5">
    <name type="scientific">Cognatiyoonia koreensis</name>
    <dbReference type="NCBI Taxonomy" id="364200"/>
    <lineage>
        <taxon>Bacteria</taxon>
        <taxon>Pseudomonadati</taxon>
        <taxon>Pseudomonadota</taxon>
        <taxon>Alphaproteobacteria</taxon>
        <taxon>Rhodobacterales</taxon>
        <taxon>Paracoccaceae</taxon>
        <taxon>Cognatiyoonia</taxon>
    </lineage>
</organism>
<dbReference type="AlphaFoldDB" id="A0A1I0P2L5"/>
<dbReference type="GO" id="GO:0016829">
    <property type="term" value="F:lyase activity"/>
    <property type="evidence" value="ECO:0007669"/>
    <property type="project" value="InterPro"/>
</dbReference>
<evidence type="ECO:0000256" key="1">
    <source>
        <dbReference type="ARBA" id="ARBA00006174"/>
    </source>
</evidence>
<dbReference type="InterPro" id="IPR042183">
    <property type="entry name" value="MmgE/PrpD_sf_1"/>
</dbReference>
<dbReference type="Proteomes" id="UP000199167">
    <property type="component" value="Unassembled WGS sequence"/>
</dbReference>
<accession>A0A1I0P2L5</accession>
<dbReference type="PANTHER" id="PTHR16943:SF8">
    <property type="entry name" value="2-METHYLCITRATE DEHYDRATASE"/>
    <property type="match status" value="1"/>
</dbReference>
<sequence length="416" mass="44354">MSVAARLVTLSQGGVGGGPTQLMRLCFFDWAVCAIAGQDEPVVRTLISTCESHGPCSVFGGATYDPATAALINGTMGHALDYDDTHFDHIGHTSAVVMPAVLAVAQDQMMDLNRVLEAALVGSEAAVRVGLWLGHDHYQVGYHQTATAGAFGAVVGLARLLRLDREQTDNAIGLTATMASGLKGQFGTMGKPLNAGLAARVAVEAVTWAKAGLTSDPQGLENFAATHHGQGHESAWDDAEPWKIARISHKFHACCHGLHAMLEALAQQPIDPEAIAVVRVYTHPRWMSVCNKPDPATGLEAKFSYRQTAAMAIAGISTAAIARFSDDIASDPELRALREKVEVMSDDRLSEMQARVVLTFADGRTETREHDLDAPLSLSERETRLRAKATAVLGDARAAALWDVVSRGDLVGLFDV</sequence>
<dbReference type="Gene3D" id="3.30.1330.120">
    <property type="entry name" value="2-methylcitrate dehydratase PrpD"/>
    <property type="match status" value="1"/>
</dbReference>
<gene>
    <name evidence="4" type="ORF">SAMN04488515_0974</name>
</gene>
<dbReference type="STRING" id="364200.SAMN04488515_0974"/>
<name>A0A1I0P2L5_9RHOB</name>